<evidence type="ECO:0000256" key="1">
    <source>
        <dbReference type="SAM" id="SignalP"/>
    </source>
</evidence>
<proteinExistence type="predicted"/>
<dbReference type="Proteomes" id="UP000785679">
    <property type="component" value="Unassembled WGS sequence"/>
</dbReference>
<feature type="signal peptide" evidence="1">
    <location>
        <begin position="1"/>
        <end position="21"/>
    </location>
</feature>
<keyword evidence="3" id="KW-1185">Reference proteome</keyword>
<reference evidence="2" key="1">
    <citation type="submission" date="2019-06" db="EMBL/GenBank/DDBJ databases">
        <authorList>
            <person name="Zheng W."/>
        </authorList>
    </citation>
    <scope>NUCLEOTIDE SEQUENCE</scope>
    <source>
        <strain evidence="2">QDHG01</strain>
    </source>
</reference>
<dbReference type="EMBL" id="RRYP01008987">
    <property type="protein sequence ID" value="TNV79375.1"/>
    <property type="molecule type" value="Genomic_DNA"/>
</dbReference>
<evidence type="ECO:0000313" key="2">
    <source>
        <dbReference type="EMBL" id="TNV79375.1"/>
    </source>
</evidence>
<accession>A0A8J8NSG3</accession>
<dbReference type="Gene3D" id="3.60.60.10">
    <property type="entry name" value="Penicillin V Acylase, Chain A"/>
    <property type="match status" value="1"/>
</dbReference>
<dbReference type="AlphaFoldDB" id="A0A8J8NSG3"/>
<feature type="chain" id="PRO_5035302679" evidence="1">
    <location>
        <begin position="22"/>
        <end position="448"/>
    </location>
</feature>
<dbReference type="PANTHER" id="PTHR35190:SF1">
    <property type="entry name" value="PEPTIDASE C45 HYDROLASE DOMAIN-CONTAINING PROTEIN"/>
    <property type="match status" value="1"/>
</dbReference>
<keyword evidence="1" id="KW-0732">Signal</keyword>
<sequence>MRSILQALLATTLLFVGTATARYDDTPYMGCTGVPNNSPVLDLPATPLKTVPNGQSWKMEQDTNFVYIAKLSGTPYQMGYAYGQLFGKEIGDNFNNVLNYGYTKLESILSKFGIPEVMIYYIWSQAQPAVLYLLDLNWQIAEPWIPQRFVDELRGIADGSGGAVTEQNIRRANMLPELTQAACSIVGSWGAASQDGKLYHLRALDWEPTAPVNQYPSVVIYEPSEEGSETFANIGYLGLIGSLTAMSKLGISVGEKVFYARAGDYEDPPHITYYGKPWAFHLRDTVQFAKNLADVEQMLFNVNRTMMIHLGYGSLPDKAFRGHDYAANFVIPYDDKNYTHYSQAHPQLDGIFYYDRQVQPSGSPCIGSILNATHGSVNPATMYRDIAGYDETGNAQVIVMDPEAQEIWATWSQYGASVNAYERSPMHIKLADFWGAGMKCGGGGFLSA</sequence>
<evidence type="ECO:0000313" key="3">
    <source>
        <dbReference type="Proteomes" id="UP000785679"/>
    </source>
</evidence>
<dbReference type="PANTHER" id="PTHR35190">
    <property type="entry name" value="PROTEIN DCD1B"/>
    <property type="match status" value="1"/>
</dbReference>
<dbReference type="OrthoDB" id="312228at2759"/>
<gene>
    <name evidence="2" type="ORF">FGO68_gene4194</name>
</gene>
<organism evidence="2 3">
    <name type="scientific">Halteria grandinella</name>
    <dbReference type="NCBI Taxonomy" id="5974"/>
    <lineage>
        <taxon>Eukaryota</taxon>
        <taxon>Sar</taxon>
        <taxon>Alveolata</taxon>
        <taxon>Ciliophora</taxon>
        <taxon>Intramacronucleata</taxon>
        <taxon>Spirotrichea</taxon>
        <taxon>Stichotrichia</taxon>
        <taxon>Sporadotrichida</taxon>
        <taxon>Halteriidae</taxon>
        <taxon>Halteria</taxon>
    </lineage>
</organism>
<name>A0A8J8NSG3_HALGN</name>
<protein>
    <submittedName>
        <fullName evidence="2">Uncharacterized protein</fullName>
    </submittedName>
</protein>
<dbReference type="InterPro" id="IPR047803">
    <property type="entry name" value="DCD1A/B-like"/>
</dbReference>
<comment type="caution">
    <text evidence="2">The sequence shown here is derived from an EMBL/GenBank/DDBJ whole genome shotgun (WGS) entry which is preliminary data.</text>
</comment>